<accession>A0AAX6DQ49</accession>
<evidence type="ECO:0000313" key="2">
    <source>
        <dbReference type="EMBL" id="KAJ6793910.1"/>
    </source>
</evidence>
<evidence type="ECO:0000313" key="3">
    <source>
        <dbReference type="Proteomes" id="UP001140949"/>
    </source>
</evidence>
<protein>
    <recommendedName>
        <fullName evidence="4">Secreted protein</fullName>
    </recommendedName>
</protein>
<evidence type="ECO:0008006" key="4">
    <source>
        <dbReference type="Google" id="ProtNLM"/>
    </source>
</evidence>
<proteinExistence type="predicted"/>
<name>A0AAX6DQ49_IRIPA</name>
<keyword evidence="1" id="KW-0732">Signal</keyword>
<dbReference type="AlphaFoldDB" id="A0AAX6DQ49"/>
<keyword evidence="3" id="KW-1185">Reference proteome</keyword>
<reference evidence="2" key="2">
    <citation type="submission" date="2023-04" db="EMBL/GenBank/DDBJ databases">
        <authorList>
            <person name="Bruccoleri R.E."/>
            <person name="Oakeley E.J."/>
            <person name="Faust A.-M."/>
            <person name="Dessus-Babus S."/>
            <person name="Altorfer M."/>
            <person name="Burckhardt D."/>
            <person name="Oertli M."/>
            <person name="Naumann U."/>
            <person name="Petersen F."/>
            <person name="Wong J."/>
        </authorList>
    </citation>
    <scope>NUCLEOTIDE SEQUENCE</scope>
    <source>
        <strain evidence="2">GSM-AAB239-AS_SAM_17_03QT</strain>
        <tissue evidence="2">Leaf</tissue>
    </source>
</reference>
<feature type="chain" id="PRO_5043881482" description="Secreted protein" evidence="1">
    <location>
        <begin position="23"/>
        <end position="70"/>
    </location>
</feature>
<reference evidence="2" key="1">
    <citation type="journal article" date="2023" name="GigaByte">
        <title>Genome assembly of the bearded iris, Iris pallida Lam.</title>
        <authorList>
            <person name="Bruccoleri R.E."/>
            <person name="Oakeley E.J."/>
            <person name="Faust A.M.E."/>
            <person name="Altorfer M."/>
            <person name="Dessus-Babus S."/>
            <person name="Burckhardt D."/>
            <person name="Oertli M."/>
            <person name="Naumann U."/>
            <person name="Petersen F."/>
            <person name="Wong J."/>
        </authorList>
    </citation>
    <scope>NUCLEOTIDE SEQUENCE</scope>
    <source>
        <strain evidence="2">GSM-AAB239-AS_SAM_17_03QT</strain>
    </source>
</reference>
<feature type="signal peptide" evidence="1">
    <location>
        <begin position="1"/>
        <end position="22"/>
    </location>
</feature>
<dbReference type="Proteomes" id="UP001140949">
    <property type="component" value="Unassembled WGS sequence"/>
</dbReference>
<organism evidence="2 3">
    <name type="scientific">Iris pallida</name>
    <name type="common">Sweet iris</name>
    <dbReference type="NCBI Taxonomy" id="29817"/>
    <lineage>
        <taxon>Eukaryota</taxon>
        <taxon>Viridiplantae</taxon>
        <taxon>Streptophyta</taxon>
        <taxon>Embryophyta</taxon>
        <taxon>Tracheophyta</taxon>
        <taxon>Spermatophyta</taxon>
        <taxon>Magnoliopsida</taxon>
        <taxon>Liliopsida</taxon>
        <taxon>Asparagales</taxon>
        <taxon>Iridaceae</taxon>
        <taxon>Iridoideae</taxon>
        <taxon>Irideae</taxon>
        <taxon>Iris</taxon>
    </lineage>
</organism>
<dbReference type="EMBL" id="JANAVB010042618">
    <property type="protein sequence ID" value="KAJ6793910.1"/>
    <property type="molecule type" value="Genomic_DNA"/>
</dbReference>
<gene>
    <name evidence="2" type="ORF">M6B38_232990</name>
</gene>
<sequence length="70" mass="7368">MAMMTTATTMMKTVALVATIEGADDPDDDGFDGGDSGSLAVTRARLLPVSSSSSCLLPRRVWLRLPEGKP</sequence>
<evidence type="ECO:0000256" key="1">
    <source>
        <dbReference type="SAM" id="SignalP"/>
    </source>
</evidence>
<comment type="caution">
    <text evidence="2">The sequence shown here is derived from an EMBL/GenBank/DDBJ whole genome shotgun (WGS) entry which is preliminary data.</text>
</comment>